<accession>A0A3D9T8W0</accession>
<reference evidence="2 3" key="1">
    <citation type="submission" date="2018-08" db="EMBL/GenBank/DDBJ databases">
        <title>Sequencing the genomes of 1000 actinobacteria strains.</title>
        <authorList>
            <person name="Klenk H.-P."/>
        </authorList>
    </citation>
    <scope>NUCLEOTIDE SEQUENCE [LARGE SCALE GENOMIC DNA]</scope>
    <source>
        <strain evidence="2 3">DSM 43927</strain>
    </source>
</reference>
<proteinExistence type="predicted"/>
<comment type="caution">
    <text evidence="2">The sequence shown here is derived from an EMBL/GenBank/DDBJ whole genome shotgun (WGS) entry which is preliminary data.</text>
</comment>
<organism evidence="2 3">
    <name type="scientific">Thermomonospora umbrina</name>
    <dbReference type="NCBI Taxonomy" id="111806"/>
    <lineage>
        <taxon>Bacteria</taxon>
        <taxon>Bacillati</taxon>
        <taxon>Actinomycetota</taxon>
        <taxon>Actinomycetes</taxon>
        <taxon>Streptosporangiales</taxon>
        <taxon>Thermomonosporaceae</taxon>
        <taxon>Thermomonospora</taxon>
    </lineage>
</organism>
<evidence type="ECO:0000313" key="2">
    <source>
        <dbReference type="EMBL" id="REF00192.1"/>
    </source>
</evidence>
<feature type="region of interest" description="Disordered" evidence="1">
    <location>
        <begin position="1"/>
        <end position="77"/>
    </location>
</feature>
<protein>
    <submittedName>
        <fullName evidence="2">Uncharacterized protein</fullName>
    </submittedName>
</protein>
<name>A0A3D9T8W0_9ACTN</name>
<sequence>MYTLFRPGPETIQGPPRRRIARRGAGGTPPAYVLPRPARREARDGPVGGVGVGALGRGPPGRQANSPRISMSTPGVAVGGSACTLKRSNLFL</sequence>
<evidence type="ECO:0000256" key="1">
    <source>
        <dbReference type="SAM" id="MobiDB-lite"/>
    </source>
</evidence>
<dbReference type="Proteomes" id="UP000256661">
    <property type="component" value="Unassembled WGS sequence"/>
</dbReference>
<keyword evidence="3" id="KW-1185">Reference proteome</keyword>
<gene>
    <name evidence="2" type="ORF">DFJ69_5720</name>
</gene>
<dbReference type="EMBL" id="QTTT01000001">
    <property type="protein sequence ID" value="REF00192.1"/>
    <property type="molecule type" value="Genomic_DNA"/>
</dbReference>
<evidence type="ECO:0000313" key="3">
    <source>
        <dbReference type="Proteomes" id="UP000256661"/>
    </source>
</evidence>
<feature type="compositionally biased region" description="Polar residues" evidence="1">
    <location>
        <begin position="63"/>
        <end position="73"/>
    </location>
</feature>
<feature type="compositionally biased region" description="Gly residues" evidence="1">
    <location>
        <begin position="46"/>
        <end position="59"/>
    </location>
</feature>
<dbReference type="AlphaFoldDB" id="A0A3D9T8W0"/>